<evidence type="ECO:0000313" key="16">
    <source>
        <dbReference type="Proteomes" id="UP000440732"/>
    </source>
</evidence>
<evidence type="ECO:0000313" key="13">
    <source>
        <dbReference type="Proteomes" id="UP000433483"/>
    </source>
</evidence>
<organism evidence="3 12">
    <name type="scientific">Phytophthora fragariae</name>
    <dbReference type="NCBI Taxonomy" id="53985"/>
    <lineage>
        <taxon>Eukaryota</taxon>
        <taxon>Sar</taxon>
        <taxon>Stramenopiles</taxon>
        <taxon>Oomycota</taxon>
        <taxon>Peronosporomycetes</taxon>
        <taxon>Peronosporales</taxon>
        <taxon>Peronosporaceae</taxon>
        <taxon>Phytophthora</taxon>
    </lineage>
</organism>
<dbReference type="Proteomes" id="UP000440367">
    <property type="component" value="Unassembled WGS sequence"/>
</dbReference>
<keyword evidence="13" id="KW-1185">Reference proteome</keyword>
<feature type="region of interest" description="Disordered" evidence="1">
    <location>
        <begin position="34"/>
        <end position="55"/>
    </location>
</feature>
<dbReference type="EMBL" id="QXGA01003705">
    <property type="protein sequence ID" value="KAE9080224.1"/>
    <property type="molecule type" value="Genomic_DNA"/>
</dbReference>
<evidence type="ECO:0000256" key="1">
    <source>
        <dbReference type="SAM" id="MobiDB-lite"/>
    </source>
</evidence>
<evidence type="ECO:0000313" key="6">
    <source>
        <dbReference type="EMBL" id="KAE9080224.1"/>
    </source>
</evidence>
<proteinExistence type="predicted"/>
<dbReference type="Proteomes" id="UP000441208">
    <property type="component" value="Unassembled WGS sequence"/>
</dbReference>
<sequence>MQVLDDSQRLLGDTDVFAEEQQARQDQLDALLNKLAPPQELQAQDDGDDADNVSDDAVFAVDHPAAPADLAALQSFLASDAAPQDKIEQLVNFLADGPATEIHDELAADGPAVDVFADEQTQQEQKLKDLVDSLAANKNGNSATALLATDADDVAAANTQNSFLSVIGGAVVLLVAVVLAVATRRSRSKHEKADDENKDFGYSILYE</sequence>
<feature type="compositionally biased region" description="Acidic residues" evidence="1">
    <location>
        <begin position="43"/>
        <end position="54"/>
    </location>
</feature>
<dbReference type="Proteomes" id="UP000429523">
    <property type="component" value="Unassembled WGS sequence"/>
</dbReference>
<comment type="caution">
    <text evidence="3">The sequence shown here is derived from an EMBL/GenBank/DDBJ whole genome shotgun (WGS) entry which is preliminary data.</text>
</comment>
<evidence type="ECO:0000313" key="18">
    <source>
        <dbReference type="Proteomes" id="UP000476176"/>
    </source>
</evidence>
<dbReference type="Proteomes" id="UP000437068">
    <property type="component" value="Unassembled WGS sequence"/>
</dbReference>
<evidence type="ECO:0000313" key="3">
    <source>
        <dbReference type="EMBL" id="KAE8921476.1"/>
    </source>
</evidence>
<evidence type="ECO:0000313" key="7">
    <source>
        <dbReference type="EMBL" id="KAE9170193.1"/>
    </source>
</evidence>
<dbReference type="Proteomes" id="UP000476176">
    <property type="component" value="Unassembled WGS sequence"/>
</dbReference>
<gene>
    <name evidence="10" type="ORF">PF001_g27351</name>
    <name evidence="9" type="ORF">PF002_g28406</name>
    <name evidence="8" type="ORF">PF004_g26660</name>
    <name evidence="7" type="ORF">PF005_g27652</name>
    <name evidence="6" type="ORF">PF006_g27360</name>
    <name evidence="5" type="ORF">PF007_g27614</name>
    <name evidence="11" type="ORF">PF008_g25132</name>
    <name evidence="3" type="ORF">PF009_g28247</name>
    <name evidence="4" type="ORF">PF010_g27094</name>
</gene>
<keyword evidence="2" id="KW-1133">Transmembrane helix</keyword>
<name>A0A6A3DMQ6_9STRA</name>
<evidence type="ECO:0000313" key="19">
    <source>
        <dbReference type="Proteomes" id="UP000486351"/>
    </source>
</evidence>
<evidence type="ECO:0000313" key="17">
    <source>
        <dbReference type="Proteomes" id="UP000441208"/>
    </source>
</evidence>
<evidence type="ECO:0000313" key="5">
    <source>
        <dbReference type="EMBL" id="KAE9068631.1"/>
    </source>
</evidence>
<keyword evidence="2" id="KW-0472">Membrane</keyword>
<evidence type="ECO:0000313" key="4">
    <source>
        <dbReference type="EMBL" id="KAE9068352.1"/>
    </source>
</evidence>
<dbReference type="Proteomes" id="UP000486351">
    <property type="component" value="Unassembled WGS sequence"/>
</dbReference>
<keyword evidence="2" id="KW-0812">Transmembrane</keyword>
<dbReference type="AlphaFoldDB" id="A0A6A3DMQ6"/>
<evidence type="ECO:0000313" key="10">
    <source>
        <dbReference type="EMBL" id="KAE9273791.1"/>
    </source>
</evidence>
<dbReference type="EMBL" id="QXFZ01003512">
    <property type="protein sequence ID" value="KAE9068631.1"/>
    <property type="molecule type" value="Genomic_DNA"/>
</dbReference>
<dbReference type="Proteomes" id="UP000488956">
    <property type="component" value="Unassembled WGS sequence"/>
</dbReference>
<reference evidence="12 13" key="1">
    <citation type="submission" date="2018-08" db="EMBL/GenBank/DDBJ databases">
        <title>Genomic investigation of the strawberry pathogen Phytophthora fragariae indicates pathogenicity is determined by transcriptional variation in three key races.</title>
        <authorList>
            <person name="Adams T.M."/>
            <person name="Armitage A.D."/>
            <person name="Sobczyk M.K."/>
            <person name="Bates H.J."/>
            <person name="Dunwell J.M."/>
            <person name="Nellist C.F."/>
            <person name="Harrison R.J."/>
        </authorList>
    </citation>
    <scope>NUCLEOTIDE SEQUENCE [LARGE SCALE GENOMIC DNA]</scope>
    <source>
        <strain evidence="10 14">A4</strain>
        <strain evidence="9 15">BC-1</strain>
        <strain evidence="8 18">BC-23</strain>
        <strain evidence="7 13">NOV-27</strain>
        <strain evidence="6 16">NOV-5</strain>
        <strain evidence="5 17">NOV-71</strain>
        <strain evidence="11 19">NOV-77</strain>
        <strain evidence="3 12">NOV-9</strain>
        <strain evidence="4 20">ONT-3</strain>
    </source>
</reference>
<dbReference type="EMBL" id="QXFX01003549">
    <property type="protein sequence ID" value="KAE9068352.1"/>
    <property type="molecule type" value="Genomic_DNA"/>
</dbReference>
<evidence type="ECO:0000313" key="20">
    <source>
        <dbReference type="Proteomes" id="UP000488956"/>
    </source>
</evidence>
<evidence type="ECO:0000313" key="9">
    <source>
        <dbReference type="EMBL" id="KAE9177173.1"/>
    </source>
</evidence>
<evidence type="ECO:0000313" key="15">
    <source>
        <dbReference type="Proteomes" id="UP000440367"/>
    </source>
</evidence>
<feature type="transmembrane region" description="Helical" evidence="2">
    <location>
        <begin position="163"/>
        <end position="182"/>
    </location>
</feature>
<protein>
    <submittedName>
        <fullName evidence="3">Uncharacterized protein</fullName>
    </submittedName>
</protein>
<evidence type="ECO:0000313" key="8">
    <source>
        <dbReference type="EMBL" id="KAE9174438.1"/>
    </source>
</evidence>
<accession>A0A6A3DMQ6</accession>
<evidence type="ECO:0000313" key="14">
    <source>
        <dbReference type="Proteomes" id="UP000437068"/>
    </source>
</evidence>
<dbReference type="Proteomes" id="UP000440732">
    <property type="component" value="Unassembled WGS sequence"/>
</dbReference>
<dbReference type="EMBL" id="QXFY01002801">
    <property type="protein sequence ID" value="KAE9292204.1"/>
    <property type="molecule type" value="Genomic_DNA"/>
</dbReference>
<dbReference type="Proteomes" id="UP000433483">
    <property type="component" value="Unassembled WGS sequence"/>
</dbReference>
<evidence type="ECO:0000313" key="11">
    <source>
        <dbReference type="EMBL" id="KAE9292204.1"/>
    </source>
</evidence>
<evidence type="ECO:0000256" key="2">
    <source>
        <dbReference type="SAM" id="Phobius"/>
    </source>
</evidence>
<dbReference type="EMBL" id="QXGB01003547">
    <property type="protein sequence ID" value="KAE9170193.1"/>
    <property type="molecule type" value="Genomic_DNA"/>
</dbReference>
<dbReference type="EMBL" id="QXGD01003485">
    <property type="protein sequence ID" value="KAE9177173.1"/>
    <property type="molecule type" value="Genomic_DNA"/>
</dbReference>
<dbReference type="EMBL" id="QXGE01003691">
    <property type="protein sequence ID" value="KAE9273791.1"/>
    <property type="molecule type" value="Genomic_DNA"/>
</dbReference>
<dbReference type="OrthoDB" id="129325at2759"/>
<evidence type="ECO:0000313" key="12">
    <source>
        <dbReference type="Proteomes" id="UP000429523"/>
    </source>
</evidence>
<dbReference type="EMBL" id="QXGF01003481">
    <property type="protein sequence ID" value="KAE8921476.1"/>
    <property type="molecule type" value="Genomic_DNA"/>
</dbReference>
<dbReference type="EMBL" id="QXGC01003602">
    <property type="protein sequence ID" value="KAE9174438.1"/>
    <property type="molecule type" value="Genomic_DNA"/>
</dbReference>